<accession>A0A1X7UP08</accession>
<sequence>MHTLLLTRGLGPHLIGGPGQNAPPAPLLAALHAIPVNCYSIPLQMTCQHSSKAHLKNI</sequence>
<name>A0A1X7UP08_AMPQE</name>
<dbReference type="AlphaFoldDB" id="A0A1X7UP08"/>
<organism evidence="1">
    <name type="scientific">Amphimedon queenslandica</name>
    <name type="common">Sponge</name>
    <dbReference type="NCBI Taxonomy" id="400682"/>
    <lineage>
        <taxon>Eukaryota</taxon>
        <taxon>Metazoa</taxon>
        <taxon>Porifera</taxon>
        <taxon>Demospongiae</taxon>
        <taxon>Heteroscleromorpha</taxon>
        <taxon>Haplosclerida</taxon>
        <taxon>Niphatidae</taxon>
        <taxon>Amphimedon</taxon>
    </lineage>
</organism>
<dbReference type="InParanoid" id="A0A1X7UP08"/>
<protein>
    <submittedName>
        <fullName evidence="1">Uncharacterized protein</fullName>
    </submittedName>
</protein>
<proteinExistence type="predicted"/>
<reference evidence="1" key="1">
    <citation type="submission" date="2017-05" db="UniProtKB">
        <authorList>
            <consortium name="EnsemblMetazoa"/>
        </authorList>
    </citation>
    <scope>IDENTIFICATION</scope>
</reference>
<dbReference type="EnsemblMetazoa" id="Aqu2.1.29725_001">
    <property type="protein sequence ID" value="Aqu2.1.29725_001"/>
    <property type="gene ID" value="Aqu2.1.29725"/>
</dbReference>
<evidence type="ECO:0000313" key="1">
    <source>
        <dbReference type="EnsemblMetazoa" id="Aqu2.1.29725_001"/>
    </source>
</evidence>